<dbReference type="Proteomes" id="UP000244722">
    <property type="component" value="Unassembled WGS sequence"/>
</dbReference>
<proteinExistence type="inferred from homology"/>
<dbReference type="AlphaFoldDB" id="A0A2T6ZDN7"/>
<organism evidence="10 11">
    <name type="scientific">Tuber borchii</name>
    <name type="common">White truffle</name>
    <dbReference type="NCBI Taxonomy" id="42251"/>
    <lineage>
        <taxon>Eukaryota</taxon>
        <taxon>Fungi</taxon>
        <taxon>Dikarya</taxon>
        <taxon>Ascomycota</taxon>
        <taxon>Pezizomycotina</taxon>
        <taxon>Pezizomycetes</taxon>
        <taxon>Pezizales</taxon>
        <taxon>Tuberaceae</taxon>
        <taxon>Tuber</taxon>
    </lineage>
</organism>
<dbReference type="InterPro" id="IPR051898">
    <property type="entry name" value="Ribosome_Assembly_3"/>
</dbReference>
<dbReference type="GO" id="GO:0000027">
    <property type="term" value="P:ribosomal large subunit assembly"/>
    <property type="evidence" value="ECO:0007669"/>
    <property type="project" value="TreeGrafter"/>
</dbReference>
<sequence length="216" mass="23819">MMRGFEFICIGAKCNFELLVSLGNIRLGNLVLPRQKSLPCSDLQANISATTIMGSAKTKRKDAGSKSTKRKRRKKARTEVSSSSSSSNSENETEVVVGKPVETRDEEEEKGDVPMPVEDSDSDAEVDAAAKFSKNGKIPPQLQDLYDPRAEEKFQEYYMTCITREHADDLETLRSAPDFTDRSLPLLIRALRAGVDIFNKEEKATIVGLAQAGGSR</sequence>
<evidence type="ECO:0000256" key="1">
    <source>
        <dbReference type="ARBA" id="ARBA00003035"/>
    </source>
</evidence>
<evidence type="ECO:0000256" key="8">
    <source>
        <dbReference type="SAM" id="MobiDB-lite"/>
    </source>
</evidence>
<reference evidence="10 11" key="1">
    <citation type="submission" date="2017-04" db="EMBL/GenBank/DDBJ databases">
        <title>Draft genome sequence of Tuber borchii Vittad., a whitish edible truffle.</title>
        <authorList>
            <consortium name="DOE Joint Genome Institute"/>
            <person name="Murat C."/>
            <person name="Kuo A."/>
            <person name="Barry K.W."/>
            <person name="Clum A."/>
            <person name="Dockter R.B."/>
            <person name="Fauchery L."/>
            <person name="Iotti M."/>
            <person name="Kohler A."/>
            <person name="Labutti K."/>
            <person name="Lindquist E.A."/>
            <person name="Lipzen A."/>
            <person name="Ohm R.A."/>
            <person name="Wang M."/>
            <person name="Grigoriev I.V."/>
            <person name="Zambonelli A."/>
            <person name="Martin F.M."/>
        </authorList>
    </citation>
    <scope>NUCLEOTIDE SEQUENCE [LARGE SCALE GENOMIC DNA]</scope>
    <source>
        <strain evidence="10 11">Tbo3840</strain>
    </source>
</reference>
<evidence type="ECO:0000256" key="5">
    <source>
        <dbReference type="ARBA" id="ARBA00022517"/>
    </source>
</evidence>
<dbReference type="EMBL" id="NESQ01000363">
    <property type="protein sequence ID" value="PUU73611.1"/>
    <property type="molecule type" value="Genomic_DNA"/>
</dbReference>
<dbReference type="PANTHER" id="PTHR28127:SF1">
    <property type="entry name" value="RIBOSOME ASSEMBLY PROTEIN 3"/>
    <property type="match status" value="1"/>
</dbReference>
<comment type="similarity">
    <text evidence="3">Belongs to the RSA3 family.</text>
</comment>
<comment type="subcellular location">
    <subcellularLocation>
        <location evidence="2">Nucleus</location>
        <location evidence="2">Nucleolus</location>
    </subcellularLocation>
</comment>
<dbReference type="PANTHER" id="PTHR28127">
    <property type="entry name" value="RIBOSOME ASSEMBLY PROTEIN 3"/>
    <property type="match status" value="1"/>
</dbReference>
<dbReference type="GO" id="GO:0030687">
    <property type="term" value="C:preribosome, large subunit precursor"/>
    <property type="evidence" value="ECO:0007669"/>
    <property type="project" value="TreeGrafter"/>
</dbReference>
<feature type="compositionally biased region" description="Basic residues" evidence="8">
    <location>
        <begin position="67"/>
        <end position="76"/>
    </location>
</feature>
<evidence type="ECO:0000259" key="9">
    <source>
        <dbReference type="Pfam" id="PF14615"/>
    </source>
</evidence>
<keyword evidence="7" id="KW-0687">Ribonucleoprotein</keyword>
<protein>
    <recommendedName>
        <fullName evidence="4">Ribosome assembly protein 3</fullName>
    </recommendedName>
</protein>
<evidence type="ECO:0000256" key="7">
    <source>
        <dbReference type="ARBA" id="ARBA00023274"/>
    </source>
</evidence>
<evidence type="ECO:0000256" key="6">
    <source>
        <dbReference type="ARBA" id="ARBA00023242"/>
    </source>
</evidence>
<feature type="domain" description="Ribosome-assembly protein 3 C-terminal" evidence="9">
    <location>
        <begin position="154"/>
        <end position="199"/>
    </location>
</feature>
<feature type="compositionally biased region" description="Low complexity" evidence="8">
    <location>
        <begin position="79"/>
        <end position="97"/>
    </location>
</feature>
<name>A0A2T6ZDN7_TUBBO</name>
<feature type="region of interest" description="Disordered" evidence="8">
    <location>
        <begin position="54"/>
        <end position="121"/>
    </location>
</feature>
<comment type="function">
    <text evidence="1">Required for efficient biogenesis of the 60S ribosomal subunit.</text>
</comment>
<keyword evidence="11" id="KW-1185">Reference proteome</keyword>
<dbReference type="Pfam" id="PF14615">
    <property type="entry name" value="Rsa3"/>
    <property type="match status" value="1"/>
</dbReference>
<dbReference type="GO" id="GO:0005730">
    <property type="term" value="C:nucleolus"/>
    <property type="evidence" value="ECO:0007669"/>
    <property type="project" value="UniProtKB-SubCell"/>
</dbReference>
<dbReference type="STRING" id="42251.A0A2T6ZDN7"/>
<evidence type="ECO:0000256" key="3">
    <source>
        <dbReference type="ARBA" id="ARBA00006256"/>
    </source>
</evidence>
<evidence type="ECO:0000256" key="2">
    <source>
        <dbReference type="ARBA" id="ARBA00004604"/>
    </source>
</evidence>
<comment type="caution">
    <text evidence="10">The sequence shown here is derived from an EMBL/GenBank/DDBJ whole genome shotgun (WGS) entry which is preliminary data.</text>
</comment>
<accession>A0A2T6ZDN7</accession>
<dbReference type="OrthoDB" id="69550at2759"/>
<keyword evidence="6" id="KW-0539">Nucleus</keyword>
<evidence type="ECO:0000313" key="10">
    <source>
        <dbReference type="EMBL" id="PUU73611.1"/>
    </source>
</evidence>
<evidence type="ECO:0000256" key="4">
    <source>
        <dbReference type="ARBA" id="ARBA00015339"/>
    </source>
</evidence>
<evidence type="ECO:0000313" key="11">
    <source>
        <dbReference type="Proteomes" id="UP000244722"/>
    </source>
</evidence>
<gene>
    <name evidence="10" type="ORF">B9Z19DRAFT_1094771</name>
</gene>
<keyword evidence="5" id="KW-0690">Ribosome biogenesis</keyword>
<dbReference type="InterPro" id="IPR028217">
    <property type="entry name" value="Rsa3_C"/>
</dbReference>